<accession>A0A829F2L8</accession>
<sequence length="71" mass="8322">MYIGGFYRSHQDEKMAESIIMTTEPNRTVAPIHDRMPLVLTEEQIEPWVTDISFARKIITQQMPELVMEKV</sequence>
<dbReference type="EMBL" id="AIVF01000003">
    <property type="protein sequence ID" value="EOG29072.1"/>
    <property type="molecule type" value="Genomic_DNA"/>
</dbReference>
<dbReference type="Pfam" id="PF02586">
    <property type="entry name" value="SRAP"/>
    <property type="match status" value="1"/>
</dbReference>
<dbReference type="GO" id="GO:0003697">
    <property type="term" value="F:single-stranded DNA binding"/>
    <property type="evidence" value="ECO:0007669"/>
    <property type="project" value="InterPro"/>
</dbReference>
<proteinExistence type="predicted"/>
<dbReference type="InterPro" id="IPR036590">
    <property type="entry name" value="SRAP-like"/>
</dbReference>
<dbReference type="GO" id="GO:0106300">
    <property type="term" value="P:protein-DNA covalent cross-linking repair"/>
    <property type="evidence" value="ECO:0007669"/>
    <property type="project" value="InterPro"/>
</dbReference>
<organism evidence="1 2">
    <name type="scientific">Enterococcus faecium EnGen0180</name>
    <dbReference type="NCBI Taxonomy" id="1157475"/>
    <lineage>
        <taxon>Bacteria</taxon>
        <taxon>Bacillati</taxon>
        <taxon>Bacillota</taxon>
        <taxon>Bacilli</taxon>
        <taxon>Lactobacillales</taxon>
        <taxon>Enterococcaceae</taxon>
        <taxon>Enterococcus</taxon>
    </lineage>
</organism>
<reference evidence="1 2" key="1">
    <citation type="submission" date="2013-02" db="EMBL/GenBank/DDBJ databases">
        <title>The Genome Sequence of Enterococcus faecium VRE_84.</title>
        <authorList>
            <consortium name="The Broad Institute Genome Sequencing Platform"/>
            <consortium name="The Broad Institute Genome Sequencing Center for Infectious Disease"/>
            <person name="Earl A.M."/>
            <person name="Gilmore M.S."/>
            <person name="Lebreton F."/>
            <person name="Hammerum A.M."/>
            <person name="Jensen L.B."/>
            <person name="Guardabassi L."/>
            <person name="Walker B."/>
            <person name="Young S.K."/>
            <person name="Zeng Q."/>
            <person name="Gargeya S."/>
            <person name="Fitzgerald M."/>
            <person name="Haas B."/>
            <person name="Abouelleil A."/>
            <person name="Alvarado L."/>
            <person name="Arachchi H.M."/>
            <person name="Berlin A.M."/>
            <person name="Chapman S.B."/>
            <person name="Dewar J."/>
            <person name="Goldberg J."/>
            <person name="Griggs A."/>
            <person name="Gujja S."/>
            <person name="Hansen M."/>
            <person name="Howarth C."/>
            <person name="Imamovic A."/>
            <person name="Larimer J."/>
            <person name="McCowan C."/>
            <person name="Murphy C."/>
            <person name="Neiman D."/>
            <person name="Pearson M."/>
            <person name="Priest M."/>
            <person name="Roberts A."/>
            <person name="Saif S."/>
            <person name="Shea T."/>
            <person name="Sisk P."/>
            <person name="Sykes S."/>
            <person name="Wortman J."/>
            <person name="Nusbaum C."/>
            <person name="Birren B."/>
        </authorList>
    </citation>
    <scope>NUCLEOTIDE SEQUENCE [LARGE SCALE GENOMIC DNA]</scope>
    <source>
        <strain evidence="1 2">VRE 84</strain>
    </source>
</reference>
<evidence type="ECO:0000313" key="1">
    <source>
        <dbReference type="EMBL" id="EOG29072.1"/>
    </source>
</evidence>
<gene>
    <name evidence="1" type="ORF">SMG_00481</name>
</gene>
<dbReference type="Gene3D" id="3.90.1680.10">
    <property type="entry name" value="SOS response associated peptidase-like"/>
    <property type="match status" value="1"/>
</dbReference>
<dbReference type="Proteomes" id="UP000013834">
    <property type="component" value="Unassembled WGS sequence"/>
</dbReference>
<evidence type="ECO:0008006" key="3">
    <source>
        <dbReference type="Google" id="ProtNLM"/>
    </source>
</evidence>
<dbReference type="SUPFAM" id="SSF143081">
    <property type="entry name" value="BB1717-like"/>
    <property type="match status" value="1"/>
</dbReference>
<comment type="caution">
    <text evidence="1">The sequence shown here is derived from an EMBL/GenBank/DDBJ whole genome shotgun (WGS) entry which is preliminary data.</text>
</comment>
<dbReference type="InterPro" id="IPR003738">
    <property type="entry name" value="SRAP"/>
</dbReference>
<protein>
    <recommendedName>
        <fullName evidence="3">Abasic site processing protein</fullName>
    </recommendedName>
</protein>
<dbReference type="AlphaFoldDB" id="A0A829F2L8"/>
<evidence type="ECO:0000313" key="2">
    <source>
        <dbReference type="Proteomes" id="UP000013834"/>
    </source>
</evidence>
<name>A0A829F2L8_ENTFC</name>